<accession>A0A8S3X543</accession>
<sequence>MSLEVTLIPAEHCLGSTMFLFKTTNKTILYIGDFRPRISDIEKDANLHEPNGNPINIDAMYVDTEFNQEGYENFPKRSHTVHEVIKEIDKWLKKGENYAVAIYVYANYTHEFICNQIHEKLNIKVAIPELVPGITNDYRENRIHLCSKNKNLENSHSECTSGWGYDVCLYVYFTAKKWRKYTDDSTPVNWATPTRLDACFATHCSRRELESFVSYFKPEKVEGFRYPYVAATPNTKNKGELRLPKGVKRKNDATTVDEEQLKNVTKKLEL</sequence>
<dbReference type="GO" id="GO:0035312">
    <property type="term" value="F:5'-3' DNA exonuclease activity"/>
    <property type="evidence" value="ECO:0007669"/>
    <property type="project" value="TreeGrafter"/>
</dbReference>
<evidence type="ECO:0000313" key="6">
    <source>
        <dbReference type="EMBL" id="CAG4999914.1"/>
    </source>
</evidence>
<dbReference type="Proteomes" id="UP000691718">
    <property type="component" value="Unassembled WGS sequence"/>
</dbReference>
<evidence type="ECO:0000256" key="4">
    <source>
        <dbReference type="ARBA" id="ARBA00022839"/>
    </source>
</evidence>
<keyword evidence="4" id="KW-0269">Exonuclease</keyword>
<dbReference type="GO" id="GO:0003684">
    <property type="term" value="F:damaged DNA binding"/>
    <property type="evidence" value="ECO:0007669"/>
    <property type="project" value="TreeGrafter"/>
</dbReference>
<dbReference type="EMBL" id="CAJQZP010000945">
    <property type="protein sequence ID" value="CAG4999914.1"/>
    <property type="molecule type" value="Genomic_DNA"/>
</dbReference>
<keyword evidence="2" id="KW-0255">Endonuclease</keyword>
<dbReference type="GO" id="GO:0006303">
    <property type="term" value="P:double-strand break repair via nonhomologous end joining"/>
    <property type="evidence" value="ECO:0007669"/>
    <property type="project" value="TreeGrafter"/>
</dbReference>
<keyword evidence="3" id="KW-0378">Hydrolase</keyword>
<feature type="domain" description="DNA repair metallo-beta-lactamase" evidence="5">
    <location>
        <begin position="132"/>
        <end position="221"/>
    </location>
</feature>
<proteinExistence type="predicted"/>
<evidence type="ECO:0000256" key="2">
    <source>
        <dbReference type="ARBA" id="ARBA00022759"/>
    </source>
</evidence>
<dbReference type="GO" id="GO:0004519">
    <property type="term" value="F:endonuclease activity"/>
    <property type="evidence" value="ECO:0007669"/>
    <property type="project" value="UniProtKB-KW"/>
</dbReference>
<keyword evidence="7" id="KW-1185">Reference proteome</keyword>
<organism evidence="6 7">
    <name type="scientific">Parnassius apollo</name>
    <name type="common">Apollo butterfly</name>
    <name type="synonym">Papilio apollo</name>
    <dbReference type="NCBI Taxonomy" id="110799"/>
    <lineage>
        <taxon>Eukaryota</taxon>
        <taxon>Metazoa</taxon>
        <taxon>Ecdysozoa</taxon>
        <taxon>Arthropoda</taxon>
        <taxon>Hexapoda</taxon>
        <taxon>Insecta</taxon>
        <taxon>Pterygota</taxon>
        <taxon>Neoptera</taxon>
        <taxon>Endopterygota</taxon>
        <taxon>Lepidoptera</taxon>
        <taxon>Glossata</taxon>
        <taxon>Ditrysia</taxon>
        <taxon>Papilionoidea</taxon>
        <taxon>Papilionidae</taxon>
        <taxon>Parnassiinae</taxon>
        <taxon>Parnassini</taxon>
        <taxon>Parnassius</taxon>
        <taxon>Parnassius</taxon>
    </lineage>
</organism>
<evidence type="ECO:0000256" key="3">
    <source>
        <dbReference type="ARBA" id="ARBA00022801"/>
    </source>
</evidence>
<reference evidence="6" key="1">
    <citation type="submission" date="2021-04" db="EMBL/GenBank/DDBJ databases">
        <authorList>
            <person name="Tunstrom K."/>
        </authorList>
    </citation>
    <scope>NUCLEOTIDE SEQUENCE</scope>
</reference>
<dbReference type="GO" id="GO:0000723">
    <property type="term" value="P:telomere maintenance"/>
    <property type="evidence" value="ECO:0007669"/>
    <property type="project" value="TreeGrafter"/>
</dbReference>
<gene>
    <name evidence="6" type="ORF">PAPOLLO_LOCUS13608</name>
</gene>
<dbReference type="OrthoDB" id="262529at2759"/>
<evidence type="ECO:0000259" key="5">
    <source>
        <dbReference type="Pfam" id="PF07522"/>
    </source>
</evidence>
<protein>
    <submittedName>
        <fullName evidence="6">(apollo) hypothetical protein</fullName>
    </submittedName>
</protein>
<dbReference type="PANTHER" id="PTHR23240">
    <property type="entry name" value="DNA CROSS-LINK REPAIR PROTEIN PSO2/SNM1-RELATED"/>
    <property type="match status" value="1"/>
</dbReference>
<evidence type="ECO:0000313" key="7">
    <source>
        <dbReference type="Proteomes" id="UP000691718"/>
    </source>
</evidence>
<dbReference type="GO" id="GO:0036297">
    <property type="term" value="P:interstrand cross-link repair"/>
    <property type="evidence" value="ECO:0007669"/>
    <property type="project" value="TreeGrafter"/>
</dbReference>
<dbReference type="AlphaFoldDB" id="A0A8S3X543"/>
<name>A0A8S3X543_PARAO</name>
<dbReference type="InterPro" id="IPR011084">
    <property type="entry name" value="DRMBL"/>
</dbReference>
<keyword evidence="1" id="KW-0540">Nuclease</keyword>
<comment type="caution">
    <text evidence="6">The sequence shown here is derived from an EMBL/GenBank/DDBJ whole genome shotgun (WGS) entry which is preliminary data.</text>
</comment>
<dbReference type="PANTHER" id="PTHR23240:SF8">
    <property type="entry name" value="PROTEIN ARTEMIS"/>
    <property type="match status" value="1"/>
</dbReference>
<evidence type="ECO:0000256" key="1">
    <source>
        <dbReference type="ARBA" id="ARBA00022722"/>
    </source>
</evidence>
<dbReference type="Pfam" id="PF07522">
    <property type="entry name" value="DRMBL"/>
    <property type="match status" value="1"/>
</dbReference>